<dbReference type="InterPro" id="IPR011669">
    <property type="entry name" value="DgcN-like"/>
</dbReference>
<sequence>MRIAILAHEQFPDGAKTAVGVLRYSDHDVVAVLDRERDGERVADHDETLPDAPIVASLSEVDAPIDALLVGISPIGGGFDESWRPDVRAALERGCDVISGLHYFLTEDGEFRDLAEENGCELWDVRRPPDDLGVAEGVADEVEATVVATVGTDCGVGKMTTTLELVAGARERGIDAAFVPTGQTGIVIEGWGYPIDRTVSDFAAGAVEEMILARGNDHDYLFVEGQASVAHPAYSPVSTAILHGSMADELVLCHAAGRERFHGFSQELPPIPEFVDLHESLAASVGGSEVVAGALNTRTIPDDAEAHAAVEAYADELGLPAADPIRQGTGVILDAVL</sequence>
<comment type="caution">
    <text evidence="3">The sequence shown here is derived from an EMBL/GenBank/DDBJ whole genome shotgun (WGS) entry which is preliminary data.</text>
</comment>
<feature type="domain" description="D-glutamate N-acetyltransferase-like N-terminal" evidence="2">
    <location>
        <begin position="36"/>
        <end position="128"/>
    </location>
</feature>
<dbReference type="InterPro" id="IPR035402">
    <property type="entry name" value="DgcN-like_N"/>
</dbReference>
<dbReference type="PIRSF" id="PIRSF026760">
    <property type="entry name" value="UCP026760"/>
    <property type="match status" value="1"/>
</dbReference>
<dbReference type="Gene3D" id="3.40.50.720">
    <property type="entry name" value="NAD(P)-binding Rossmann-like Domain"/>
    <property type="match status" value="1"/>
</dbReference>
<dbReference type="EMBL" id="BATA01000061">
    <property type="protein sequence ID" value="GAD53342.1"/>
    <property type="molecule type" value="Genomic_DNA"/>
</dbReference>
<dbReference type="Gene3D" id="3.40.50.300">
    <property type="entry name" value="P-loop containing nucleotide triphosphate hydrolases"/>
    <property type="match status" value="1"/>
</dbReference>
<dbReference type="Proteomes" id="UP000016986">
    <property type="component" value="Unassembled WGS sequence"/>
</dbReference>
<reference evidence="3 4" key="1">
    <citation type="submission" date="2013-09" db="EMBL/GenBank/DDBJ databases">
        <title>Whole genome sequencing of Halarchaeum acidiphilum strain MH1-52-1.</title>
        <authorList>
            <person name="Shimane Y."/>
            <person name="Minegishi H."/>
            <person name="Nishi S."/>
            <person name="Echigo A."/>
            <person name="Shuto A."/>
            <person name="Konishi M."/>
            <person name="Ito T."/>
            <person name="Ohkuma M."/>
            <person name="Ohta Y."/>
            <person name="Nagano Y."/>
            <person name="Tsubouchi T."/>
            <person name="Mori K."/>
            <person name="Usui K."/>
            <person name="Kamekura M."/>
            <person name="Usami R."/>
            <person name="Takaki Y."/>
            <person name="Hatada Y."/>
        </authorList>
    </citation>
    <scope>NUCLEOTIDE SEQUENCE [LARGE SCALE GENOMIC DNA]</scope>
    <source>
        <strain evidence="3 4">JCM 16109</strain>
    </source>
</reference>
<name>U2YX51_9EURY</name>
<gene>
    <name evidence="3" type="ORF">MBEHAL_2102</name>
</gene>
<feature type="domain" description="D-glutamate N-acetyltransferase-like C-terminal" evidence="1">
    <location>
        <begin position="134"/>
        <end position="332"/>
    </location>
</feature>
<evidence type="ECO:0000259" key="2">
    <source>
        <dbReference type="Pfam" id="PF17396"/>
    </source>
</evidence>
<dbReference type="eggNOG" id="arCOG02828">
    <property type="taxonomic scope" value="Archaea"/>
</dbReference>
<dbReference type="RefSeq" id="WP_021780535.1">
    <property type="nucleotide sequence ID" value="NZ_BATA01000061.1"/>
</dbReference>
<evidence type="ECO:0000313" key="4">
    <source>
        <dbReference type="Proteomes" id="UP000016986"/>
    </source>
</evidence>
<dbReference type="InterPro" id="IPR035086">
    <property type="entry name" value="DgcN-like_C"/>
</dbReference>
<dbReference type="PANTHER" id="PTHR40690:SF1">
    <property type="entry name" value="DUF1611 DOMAIN-CONTAINING PROTEIN"/>
    <property type="match status" value="1"/>
</dbReference>
<keyword evidence="4" id="KW-1185">Reference proteome</keyword>
<accession>U2YX51</accession>
<proteinExistence type="predicted"/>
<dbReference type="Pfam" id="PF07755">
    <property type="entry name" value="DUF1611"/>
    <property type="match status" value="1"/>
</dbReference>
<dbReference type="SUPFAM" id="SSF52540">
    <property type="entry name" value="P-loop containing nucleoside triphosphate hydrolases"/>
    <property type="match status" value="1"/>
</dbReference>
<evidence type="ECO:0000259" key="1">
    <source>
        <dbReference type="Pfam" id="PF07755"/>
    </source>
</evidence>
<protein>
    <submittedName>
        <fullName evidence="3">Protein often near L-alanine-DL-glutamate epimerase (Cell wall recycling)</fullName>
    </submittedName>
</protein>
<dbReference type="PANTHER" id="PTHR40690">
    <property type="entry name" value="GLL3100 PROTEIN"/>
    <property type="match status" value="1"/>
</dbReference>
<dbReference type="OrthoDB" id="30617at2157"/>
<dbReference type="InterPro" id="IPR027417">
    <property type="entry name" value="P-loop_NTPase"/>
</dbReference>
<evidence type="ECO:0000313" key="3">
    <source>
        <dbReference type="EMBL" id="GAD53342.1"/>
    </source>
</evidence>
<dbReference type="Pfam" id="PF17396">
    <property type="entry name" value="DUF1611_N"/>
    <property type="match status" value="1"/>
</dbReference>
<organism evidence="3 4">
    <name type="scientific">Halarchaeum acidiphilum MH1-52-1</name>
    <dbReference type="NCBI Taxonomy" id="1261545"/>
    <lineage>
        <taxon>Archaea</taxon>
        <taxon>Methanobacteriati</taxon>
        <taxon>Methanobacteriota</taxon>
        <taxon>Stenosarchaea group</taxon>
        <taxon>Halobacteria</taxon>
        <taxon>Halobacteriales</taxon>
        <taxon>Halobacteriaceae</taxon>
    </lineage>
</organism>
<dbReference type="AlphaFoldDB" id="U2YX51"/>